<evidence type="ECO:0000313" key="1">
    <source>
        <dbReference type="EMBL" id="CAK9325520.1"/>
    </source>
</evidence>
<gene>
    <name evidence="1" type="ORF">CITCOLO1_LOCUS17784</name>
</gene>
<accession>A0ABP0Z3K0</accession>
<name>A0ABP0Z3K0_9ROSI</name>
<proteinExistence type="predicted"/>
<evidence type="ECO:0000313" key="2">
    <source>
        <dbReference type="Proteomes" id="UP001642487"/>
    </source>
</evidence>
<dbReference type="Proteomes" id="UP001642487">
    <property type="component" value="Chromosome 7"/>
</dbReference>
<dbReference type="EMBL" id="OZ021741">
    <property type="protein sequence ID" value="CAK9325520.1"/>
    <property type="molecule type" value="Genomic_DNA"/>
</dbReference>
<reference evidence="1 2" key="1">
    <citation type="submission" date="2024-03" db="EMBL/GenBank/DDBJ databases">
        <authorList>
            <person name="Gkanogiannis A."/>
            <person name="Becerra Lopez-Lavalle L."/>
        </authorList>
    </citation>
    <scope>NUCLEOTIDE SEQUENCE [LARGE SCALE GENOMIC DNA]</scope>
</reference>
<sequence length="92" mass="10647">MAASSQIGSLREPDPIQYYHYPDRNYAKRKKPLDLFYWNLKCLGIPQPFCTPRSSNRDSISPEFPLKAVVVDLESHNIPTTMQLESVYLLVF</sequence>
<protein>
    <submittedName>
        <fullName evidence="1">Uncharacterized protein</fullName>
    </submittedName>
</protein>
<keyword evidence="2" id="KW-1185">Reference proteome</keyword>
<organism evidence="1 2">
    <name type="scientific">Citrullus colocynthis</name>
    <name type="common">colocynth</name>
    <dbReference type="NCBI Taxonomy" id="252529"/>
    <lineage>
        <taxon>Eukaryota</taxon>
        <taxon>Viridiplantae</taxon>
        <taxon>Streptophyta</taxon>
        <taxon>Embryophyta</taxon>
        <taxon>Tracheophyta</taxon>
        <taxon>Spermatophyta</taxon>
        <taxon>Magnoliopsida</taxon>
        <taxon>eudicotyledons</taxon>
        <taxon>Gunneridae</taxon>
        <taxon>Pentapetalae</taxon>
        <taxon>rosids</taxon>
        <taxon>fabids</taxon>
        <taxon>Cucurbitales</taxon>
        <taxon>Cucurbitaceae</taxon>
        <taxon>Benincaseae</taxon>
        <taxon>Citrullus</taxon>
    </lineage>
</organism>